<dbReference type="EMBL" id="SGBD01000003">
    <property type="protein sequence ID" value="RZD14233.1"/>
    <property type="molecule type" value="Genomic_DNA"/>
</dbReference>
<dbReference type="AlphaFoldDB" id="A0A519BAC6"/>
<reference evidence="6 7" key="1">
    <citation type="submission" date="2019-01" db="EMBL/GenBank/DDBJ databases">
        <title>Insights into ecological role of a new deltaproteobacterial order Candidatus Sinidesulfobacterales (Sva0485) by metagenomics and metatranscriptomics.</title>
        <authorList>
            <person name="Tan S."/>
            <person name="Liu J."/>
            <person name="Fang Y."/>
            <person name="Hedlund B.P."/>
            <person name="Lian Z.H."/>
            <person name="Huang L.Y."/>
            <person name="Li J.T."/>
            <person name="Huang L.N."/>
            <person name="Li W.J."/>
            <person name="Jiang H.C."/>
            <person name="Dong H.L."/>
            <person name="Shu W.S."/>
        </authorList>
    </citation>
    <scope>NUCLEOTIDE SEQUENCE [LARGE SCALE GENOMIC DNA]</scope>
    <source>
        <strain evidence="6">AP3</strain>
    </source>
</reference>
<evidence type="ECO:0000313" key="6">
    <source>
        <dbReference type="EMBL" id="RZD14233.1"/>
    </source>
</evidence>
<evidence type="ECO:0000256" key="4">
    <source>
        <dbReference type="ARBA" id="ARBA00023172"/>
    </source>
</evidence>
<comment type="function">
    <text evidence="1">Involved in DNA recombination.</text>
</comment>
<dbReference type="PANTHER" id="PTHR30563">
    <property type="entry name" value="DNA RECOMBINATION PROTEIN RMUC"/>
    <property type="match status" value="1"/>
</dbReference>
<dbReference type="GO" id="GO:0006310">
    <property type="term" value="P:DNA recombination"/>
    <property type="evidence" value="ECO:0007669"/>
    <property type="project" value="UniProtKB-KW"/>
</dbReference>
<sequence>MIIIIIIAAVFFVLFTASVIVSLVRTAKLKTYYSDIITKNSLQNDQNIKNNIVLESELKNEKSRHNQTAERLSGAETEIFNLRKENTGLRVGLSEAATNNKNLEERIAAQKADFDLRLNNQKSEFLELENRFTEAFKNLSTEILEDKSKKFTETNKENMDNILKPLSEKIKEFEKKVEDTHISETKERYSLKNEITKLIETENNMKLTTENLTKALKGNAKVQGNWGEMVLEMLLENSGLIKGENYETQKNLSVTGENEHAQNLRPDVIIYLPEKRELILDSKVSLTDYERYISADENDEGRKVYLKGHIDSIKKHIDELSGKRYNTALGGKSLDFVIMFIPIDFAYTVALNEDKDILKKALNQNIIIATPSILLLMLRMVENLWYQANLERNAVLIMNEAGKLHEKFINFIESMQEIEMGIKKAGNAYEEAFKQLRTGRGNLIGKLEGIKKLGAKSAKSLPEKIEYDKYDI</sequence>
<keyword evidence="4" id="KW-0233">DNA recombination</keyword>
<name>A0A519BAC6_9DELT</name>
<comment type="similarity">
    <text evidence="2">Belongs to the RmuC family.</text>
</comment>
<accession>A0A519BAC6</accession>
<keyword evidence="3 5" id="KW-0175">Coiled coil</keyword>
<evidence type="ECO:0000313" key="7">
    <source>
        <dbReference type="Proteomes" id="UP000320813"/>
    </source>
</evidence>
<dbReference type="PANTHER" id="PTHR30563:SF0">
    <property type="entry name" value="DNA RECOMBINATION PROTEIN RMUC"/>
    <property type="match status" value="1"/>
</dbReference>
<evidence type="ECO:0000256" key="1">
    <source>
        <dbReference type="ARBA" id="ARBA00003416"/>
    </source>
</evidence>
<dbReference type="Pfam" id="PF02646">
    <property type="entry name" value="RmuC"/>
    <property type="match status" value="1"/>
</dbReference>
<dbReference type="Proteomes" id="UP000320813">
    <property type="component" value="Unassembled WGS sequence"/>
</dbReference>
<organism evidence="6 7">
    <name type="scientific">Candidatus Acidulodesulfobacterium ferriphilum</name>
    <dbReference type="NCBI Taxonomy" id="2597223"/>
    <lineage>
        <taxon>Bacteria</taxon>
        <taxon>Deltaproteobacteria</taxon>
        <taxon>Candidatus Acidulodesulfobacterales</taxon>
        <taxon>Candidatus Acidulodesulfobacterium</taxon>
    </lineage>
</organism>
<protein>
    <submittedName>
        <fullName evidence="6">DNA recombination protein RmuC</fullName>
    </submittedName>
</protein>
<evidence type="ECO:0000256" key="5">
    <source>
        <dbReference type="SAM" id="Coils"/>
    </source>
</evidence>
<dbReference type="InterPro" id="IPR003798">
    <property type="entry name" value="DNA_recombination_RmuC"/>
</dbReference>
<feature type="coiled-coil region" evidence="5">
    <location>
        <begin position="58"/>
        <end position="113"/>
    </location>
</feature>
<gene>
    <name evidence="6" type="ORF">EVJ47_06080</name>
</gene>
<comment type="caution">
    <text evidence="6">The sequence shown here is derived from an EMBL/GenBank/DDBJ whole genome shotgun (WGS) entry which is preliminary data.</text>
</comment>
<evidence type="ECO:0000256" key="2">
    <source>
        <dbReference type="ARBA" id="ARBA00009840"/>
    </source>
</evidence>
<evidence type="ECO:0000256" key="3">
    <source>
        <dbReference type="ARBA" id="ARBA00023054"/>
    </source>
</evidence>
<proteinExistence type="inferred from homology"/>